<dbReference type="SUPFAM" id="SSF53271">
    <property type="entry name" value="PRTase-like"/>
    <property type="match status" value="1"/>
</dbReference>
<keyword evidence="1" id="KW-0808">Transferase</keyword>
<evidence type="ECO:0000313" key="1">
    <source>
        <dbReference type="EMBL" id="SJZ48223.1"/>
    </source>
</evidence>
<protein>
    <submittedName>
        <fullName evidence="1">Orotate phosphoribosyltransferase</fullName>
    </submittedName>
</protein>
<reference evidence="1 2" key="1">
    <citation type="submission" date="2017-02" db="EMBL/GenBank/DDBJ databases">
        <authorList>
            <person name="Peterson S.W."/>
        </authorList>
    </citation>
    <scope>NUCLEOTIDE SEQUENCE [LARGE SCALE GENOMIC DNA]</scope>
    <source>
        <strain evidence="1 2">ATCC 51222</strain>
    </source>
</reference>
<evidence type="ECO:0000313" key="2">
    <source>
        <dbReference type="Proteomes" id="UP000190657"/>
    </source>
</evidence>
<name>A0A1T4L0Q1_9FIRM</name>
<dbReference type="EMBL" id="FUWW01000006">
    <property type="protein sequence ID" value="SJZ48223.1"/>
    <property type="molecule type" value="Genomic_DNA"/>
</dbReference>
<proteinExistence type="predicted"/>
<dbReference type="InterPro" id="IPR000836">
    <property type="entry name" value="PRTase_dom"/>
</dbReference>
<sequence length="213" mass="23432">MNNVYTITNPKNENVFIHVMPGHFISANNHINYYVGTSDIKHNLNVSVDAAKLMAEYYNTNAIQVDTVLCLYETQALGAYLAMELSSPTMMSPNPDQTIFVVGSEYDAAGNLIFRDNLRRMIFGKNVLLLISCITSGRTIERAMESVAYYGGKVAGISAAFSMQARIANVPVNALFTEKDIPGYISYPSHDCPFCQKGIPVDAISNGYGYSKI</sequence>
<dbReference type="GO" id="GO:0016757">
    <property type="term" value="F:glycosyltransferase activity"/>
    <property type="evidence" value="ECO:0007669"/>
    <property type="project" value="UniProtKB-KW"/>
</dbReference>
<dbReference type="OrthoDB" id="9778142at2"/>
<dbReference type="Gene3D" id="3.40.50.2020">
    <property type="match status" value="1"/>
</dbReference>
<keyword evidence="2" id="KW-1185">Reference proteome</keyword>
<dbReference type="RefSeq" id="WP_078768188.1">
    <property type="nucleotide sequence ID" value="NZ_FUWW01000006.1"/>
</dbReference>
<dbReference type="InterPro" id="IPR029057">
    <property type="entry name" value="PRTase-like"/>
</dbReference>
<dbReference type="AlphaFoldDB" id="A0A1T4L0Q1"/>
<dbReference type="CDD" id="cd06223">
    <property type="entry name" value="PRTases_typeI"/>
    <property type="match status" value="1"/>
</dbReference>
<accession>A0A1T4L0Q1</accession>
<keyword evidence="1" id="KW-0328">Glycosyltransferase</keyword>
<gene>
    <name evidence="1" type="ORF">SAMN02745114_00696</name>
</gene>
<dbReference type="Proteomes" id="UP000190657">
    <property type="component" value="Unassembled WGS sequence"/>
</dbReference>
<dbReference type="STRING" id="290054.SAMN02745114_00696"/>
<organism evidence="1 2">
    <name type="scientific">Eubacterium coprostanoligenes</name>
    <dbReference type="NCBI Taxonomy" id="290054"/>
    <lineage>
        <taxon>Bacteria</taxon>
        <taxon>Bacillati</taxon>
        <taxon>Bacillota</taxon>
        <taxon>Clostridia</taxon>
        <taxon>Eubacteriales</taxon>
        <taxon>Eubacteriaceae</taxon>
        <taxon>Eubacterium</taxon>
    </lineage>
</organism>